<evidence type="ECO:0000313" key="7">
    <source>
        <dbReference type="Proteomes" id="UP000567885"/>
    </source>
</evidence>
<name>A0A8H5WIS0_FUSHE</name>
<dbReference type="GO" id="GO:0007021">
    <property type="term" value="P:tubulin complex assembly"/>
    <property type="evidence" value="ECO:0007669"/>
    <property type="project" value="TreeGrafter"/>
</dbReference>
<sequence>MASKGKETESSQDATPTNPRGIPYAPFVDKVEDYVTTRDDVEPTLRSFQEMISKYQFMEMNLQKRMGGLKEKIPDIQKTLDSVKFLKLRKDDDEAIDTTFELNDTLYSKAKIPATEEVYIWLGANVMLSYPIDEAETLLSSKLSTAKTSLSNCEEDLDFLREQITTMEVAIARVYNWEVVQKRKDKVEEEQEKKRRLDGLEAAIREGRRSDEQQTHPRKYQRKQTTSGTLGWKKENIGADRPQTSHHVPNLEVSEAADRERRRTHEYRTTDLREPIERKLRMQKRWTDESPAAMLRKYLAQYPPSRETQLKVANIRSLRLPIILIQMHLKRQFEANKMKNVDLGRALPSPQQWESLMGLLEHNGHRKAELNLYHDILFGRSDEERCKLFLADLSPKPVFILLYLLRFGSGISELSTLEGLMEYVRKRLRTTADKTRQNAYDEGRSRAAMETIASEDFVIIMERLAFHCRRVEPRRLTLLAEITAEFITRFEAKSGIAEETYYARCKFFNATLGHIASRMGSGPQKYGVPSTYLWEALRILLRMSGGLPEALLVDRNGFQAIRAVLAGMPKNRDDMRNARRQSKTWPPYLRPEDGIDEAMEPEESWSRVVRAGMMMQEAGFPRNEVDVALDILQGLGQDGTPTIQQRTSLAPGREPSVWAASIKATRNAHEAWKQFNNPPKAGMEPKQDEYAAMFQKLYAREADPTKITLPGDNTLNYDTHEETNLTELEKLRLQPPSPQELFEVMKQSKVKLNEQCLCILVSNAAGLSAAHEYLMAGSTQRHNYDNLIAPQPAADMLRNIPLPVFSAYTSLLAKIPHRKGQHLIRAIRLVELRLGRNSQNWGSWIWSPIIKTLSQHHSTLKVTFEAQLRLVIYLADRINNSHGMTLYTFRRLTKAVRKILSYKMNMLAAAADADTLELNPLNAIYDRREAYAKTEKAQDLLKNSAVPMVRTTGARIKSFFYSLVIKEREGLRVEENTHLSALDRMRARGDPVMATYAHDLMLALAYTGEFGEMAELMKWLVREWSSPRVQEEMENMDEMPPDMDMMETLCAFRAFAEPMLPQSELARVRDNIVQSSIWDWPGDAVVLSYIEEGDVRGNQELRTVLEWVCARPVEEAVEVTDIEDLDLDWTATEKRALEQELDNQQETRRIVLQSG</sequence>
<dbReference type="Gene3D" id="1.10.287.370">
    <property type="match status" value="1"/>
</dbReference>
<feature type="compositionally biased region" description="Basic and acidic residues" evidence="5">
    <location>
        <begin position="256"/>
        <end position="267"/>
    </location>
</feature>
<comment type="caution">
    <text evidence="6">The sequence shown here is derived from an EMBL/GenBank/DDBJ whole genome shotgun (WGS) entry which is preliminary data.</text>
</comment>
<comment type="similarity">
    <text evidence="1">Belongs to the prefoldin subunit alpha family.</text>
</comment>
<dbReference type="GO" id="GO:0016272">
    <property type="term" value="C:prefoldin complex"/>
    <property type="evidence" value="ECO:0007669"/>
    <property type="project" value="InterPro"/>
</dbReference>
<keyword evidence="4" id="KW-0175">Coiled coil</keyword>
<evidence type="ECO:0000256" key="5">
    <source>
        <dbReference type="SAM" id="MobiDB-lite"/>
    </source>
</evidence>
<dbReference type="InterPro" id="IPR009053">
    <property type="entry name" value="Prefoldin"/>
</dbReference>
<feature type="compositionally biased region" description="Basic and acidic residues" evidence="5">
    <location>
        <begin position="185"/>
        <end position="215"/>
    </location>
</feature>
<dbReference type="GO" id="GO:0006457">
    <property type="term" value="P:protein folding"/>
    <property type="evidence" value="ECO:0007669"/>
    <property type="project" value="InterPro"/>
</dbReference>
<dbReference type="GO" id="GO:0007017">
    <property type="term" value="P:microtubule-based process"/>
    <property type="evidence" value="ECO:0007669"/>
    <property type="project" value="TreeGrafter"/>
</dbReference>
<keyword evidence="3" id="KW-0143">Chaperone</keyword>
<dbReference type="OrthoDB" id="410701at2759"/>
<evidence type="ECO:0000256" key="3">
    <source>
        <dbReference type="ARBA" id="ARBA00023186"/>
    </source>
</evidence>
<organism evidence="6 7">
    <name type="scientific">Fusarium heterosporum</name>
    <dbReference type="NCBI Taxonomy" id="42747"/>
    <lineage>
        <taxon>Eukaryota</taxon>
        <taxon>Fungi</taxon>
        <taxon>Dikarya</taxon>
        <taxon>Ascomycota</taxon>
        <taxon>Pezizomycotina</taxon>
        <taxon>Sordariomycetes</taxon>
        <taxon>Hypocreomycetidae</taxon>
        <taxon>Hypocreales</taxon>
        <taxon>Nectriaceae</taxon>
        <taxon>Fusarium</taxon>
        <taxon>Fusarium heterosporum species complex</taxon>
    </lineage>
</organism>
<dbReference type="PANTHER" id="PTHR12409">
    <property type="entry name" value="PREFOLDIN SUBUNIT 3"/>
    <property type="match status" value="1"/>
</dbReference>
<protein>
    <submittedName>
        <fullName evidence="6">Prefoldin subunit</fullName>
    </submittedName>
</protein>
<feature type="region of interest" description="Disordered" evidence="5">
    <location>
        <begin position="575"/>
        <end position="594"/>
    </location>
</feature>
<dbReference type="GO" id="GO:0005737">
    <property type="term" value="C:cytoplasm"/>
    <property type="evidence" value="ECO:0007669"/>
    <property type="project" value="UniProtKB-ARBA"/>
</dbReference>
<dbReference type="PANTHER" id="PTHR12409:SF0">
    <property type="entry name" value="PREFOLDIN SUBUNIT 3"/>
    <property type="match status" value="1"/>
</dbReference>
<feature type="region of interest" description="Disordered" evidence="5">
    <location>
        <begin position="1"/>
        <end position="25"/>
    </location>
</feature>
<feature type="coiled-coil region" evidence="4">
    <location>
        <begin position="1127"/>
        <end position="1154"/>
    </location>
</feature>
<dbReference type="GO" id="GO:0015631">
    <property type="term" value="F:tubulin binding"/>
    <property type="evidence" value="ECO:0007669"/>
    <property type="project" value="TreeGrafter"/>
</dbReference>
<proteinExistence type="inferred from homology"/>
<dbReference type="SUPFAM" id="SSF46579">
    <property type="entry name" value="Prefoldin"/>
    <property type="match status" value="1"/>
</dbReference>
<gene>
    <name evidence="6" type="ORF">FHETE_9318</name>
</gene>
<dbReference type="Pfam" id="PF02996">
    <property type="entry name" value="Prefoldin"/>
    <property type="match status" value="1"/>
</dbReference>
<dbReference type="InterPro" id="IPR004127">
    <property type="entry name" value="Prefoldin_subunit_alpha"/>
</dbReference>
<feature type="region of interest" description="Disordered" evidence="5">
    <location>
        <begin position="185"/>
        <end position="267"/>
    </location>
</feature>
<accession>A0A8H5WIS0</accession>
<evidence type="ECO:0000313" key="6">
    <source>
        <dbReference type="EMBL" id="KAF5659673.1"/>
    </source>
</evidence>
<dbReference type="InterPro" id="IPR016655">
    <property type="entry name" value="PFD3"/>
</dbReference>
<evidence type="ECO:0000256" key="1">
    <source>
        <dbReference type="ARBA" id="ARBA00010048"/>
    </source>
</evidence>
<dbReference type="EMBL" id="JAAGWQ010000212">
    <property type="protein sequence ID" value="KAF5659673.1"/>
    <property type="molecule type" value="Genomic_DNA"/>
</dbReference>
<evidence type="ECO:0000256" key="2">
    <source>
        <dbReference type="ARBA" id="ARBA00011695"/>
    </source>
</evidence>
<comment type="subunit">
    <text evidence="2">Heterohexamer of two PFD-alpha type and four PFD-beta type subunits.</text>
</comment>
<evidence type="ECO:0000256" key="4">
    <source>
        <dbReference type="SAM" id="Coils"/>
    </source>
</evidence>
<reference evidence="6 7" key="1">
    <citation type="submission" date="2020-05" db="EMBL/GenBank/DDBJ databases">
        <title>Identification and distribution of gene clusters putatively required for synthesis of sphingolipid metabolism inhibitors in phylogenetically diverse species of the filamentous fungus Fusarium.</title>
        <authorList>
            <person name="Kim H.-S."/>
            <person name="Busman M."/>
            <person name="Brown D.W."/>
            <person name="Divon H."/>
            <person name="Uhlig S."/>
            <person name="Proctor R.H."/>
        </authorList>
    </citation>
    <scope>NUCLEOTIDE SEQUENCE [LARGE SCALE GENOMIC DNA]</scope>
    <source>
        <strain evidence="6 7">NRRL 20693</strain>
    </source>
</reference>
<dbReference type="FunFam" id="1.10.287.370:FF:000001">
    <property type="entry name" value="Prefoldin subunit 3"/>
    <property type="match status" value="1"/>
</dbReference>
<dbReference type="AlphaFoldDB" id="A0A8H5WIS0"/>
<dbReference type="CDD" id="cd23156">
    <property type="entry name" value="Prefoldin_3"/>
    <property type="match status" value="1"/>
</dbReference>
<dbReference type="Proteomes" id="UP000567885">
    <property type="component" value="Unassembled WGS sequence"/>
</dbReference>
<keyword evidence="7" id="KW-1185">Reference proteome</keyword>